<evidence type="ECO:0000256" key="1">
    <source>
        <dbReference type="SAM" id="MobiDB-lite"/>
    </source>
</evidence>
<dbReference type="SUPFAM" id="SSF55277">
    <property type="entry name" value="GYF domain"/>
    <property type="match status" value="1"/>
</dbReference>
<feature type="compositionally biased region" description="Basic and acidic residues" evidence="1">
    <location>
        <begin position="137"/>
        <end position="157"/>
    </location>
</feature>
<reference evidence="3" key="2">
    <citation type="submission" date="2023-04" db="EMBL/GenBank/DDBJ databases">
        <authorList>
            <person name="Bruccoleri R.E."/>
            <person name="Oakeley E.J."/>
            <person name="Faust A.-M."/>
            <person name="Dessus-Babus S."/>
            <person name="Altorfer M."/>
            <person name="Burckhardt D."/>
            <person name="Oertli M."/>
            <person name="Naumann U."/>
            <person name="Petersen F."/>
            <person name="Wong J."/>
        </authorList>
    </citation>
    <scope>NUCLEOTIDE SEQUENCE</scope>
    <source>
        <strain evidence="3">GSM-AAB239-AS_SAM_17_03QT</strain>
        <tissue evidence="3">Leaf</tissue>
    </source>
</reference>
<sequence>MLDIYRTTDLRSLRMSLEGFVEVSSLTIGEPLEPLSFTAPTSEELVTLKGIDKGDIISSGVPQVSKDGSTGKNSTDSLTSKQPRLGSREDSTAIMGDYKDEGSDNIRGEQPSYMESPSYERTSSQYSMPWRSPLAGERTHESSRDCQDFSTEPRARKSEFDWLHSQRSLENDQKNGLVPSPYFRDESQWHNSDLNSEMRRDSKIKRQSSEVLDLEKEGTLSHGQEDPFITRDKSSAAKFPPYPSPEELALFYKDPQGRIQGPFSGTDLIGWFEAGYFGIDLQVRLASAPPDAPFALLGDVMPHLRAKARPPPGFGVAKQNEVAEVSTRGNFNSVANAHFAMGELEAVKNVQRNRHEAVTDAENRFIESLMSGHMSKSSSEHYSVAEGMQGYGLPSVGGESMKDMNYLLAQRMSLETQRSLPTSVSYWPGRDGSPMVSKSDIIPESLSQHAKFLPPLGEVPRQIPPQQVDFLSLLQAAADKSTSPAVNSAVPVRPSFPEFQSPNNLFHGGIDIIKDRIDLQQNQHITSQTGFGAQQQRLHQQNKPSLMQILTQPGDLSSAVVPPEKLLAPEISQDPQMINLLQQQYLMSQIQLQSQSPLPSHLSLLDKYLLLKQQQQKQEQQQQQLLLQQQQHLLSQVLSGHPSRQLFAEPSFGHLKASVPAGNTSMDHLGLCHMYESLQNNQQVPGLTSLDGHAPTTLSPNVQAPVDASHTVSTGPPHPMLPHEMFGHNIQPKEWDPSPLQEPSSCLNSVPQPDLPKSDGLFLSETMQNNAQEAFIEQKSIVEDKGKQQNLEAISYAATGKNMVSIPSASIDGLVSAEVAESSEVISSVSEQVDDMKISSDIIREASVAKEVGMQEVKKPSERKSKKQKKPKAQLISDLVEGSSKITDNQPQLKPDCETERANIGGRKVEIQMKIEPTYSSLPLKTGVEHSVASADESFDFPPAQVFSSPTISTDKVNILEKKSEHGEDGMSLMSSQATSSNRAWKPAPGFKPKSLLEIQLEEQHRVQRETIVSETSAPVILPSSPTPRVGVTNSYNQHDKDFSQTSSSTQIAWRSEEYPSTSLNNRKSQLHDLLAEEVLAKSNEGGASFPDEKGSSLDFLPEVSVQAEVSSVVDDFVEAKDTKKSRRKAAKAKAAGLKASSPVASAYLSTPLIPTERGKSTSQVQQDKELLPVPPAGPSLGDFVFWKGDQTNSSPAPAWSSELAKIKKGTSLREIQKEQEKINPSVQQQIPIPTPAKVQPSRSSQGGGSSWPVPGSSPSKTASAIQTKVASPVQTSSHAFSQSKSRTEDDLFWGPLDHLKQETKQSDFPSLANPSRRGGKDTPVKGTPVISITRQKLPSGRAADHPISTSPLTGQSFSKGKKDEGSKHSEAMDFRDWCEGELVKLTGSNDTSFLEFCMKQSTSEAEMLLRENLSSLDHNHEFIDKFLNYKDFLAPDVIEIAFRIQNNRKKSGDSLASNNSRTIMVKEADGGGKKGKKGKKVSPAVLGFNVVSNRIMMGEIQTIED</sequence>
<dbReference type="CDD" id="cd00072">
    <property type="entry name" value="GYF"/>
    <property type="match status" value="1"/>
</dbReference>
<feature type="compositionally biased region" description="Polar residues" evidence="1">
    <location>
        <begin position="1348"/>
        <end position="1359"/>
    </location>
</feature>
<dbReference type="PANTHER" id="PTHR47471:SF1">
    <property type="entry name" value="PROTEIN ESSENTIAL FOR POTEXVIRUS ACCUMULATION 1"/>
    <property type="match status" value="1"/>
</dbReference>
<feature type="compositionally biased region" description="Basic and acidic residues" evidence="1">
    <location>
        <begin position="1361"/>
        <end position="1370"/>
    </location>
</feature>
<dbReference type="InterPro" id="IPR035445">
    <property type="entry name" value="GYF-like_dom_sf"/>
</dbReference>
<feature type="compositionally biased region" description="Polar residues" evidence="1">
    <location>
        <begin position="1261"/>
        <end position="1285"/>
    </location>
</feature>
<accession>A0AAX6GEB4</accession>
<dbReference type="SMART" id="SM00444">
    <property type="entry name" value="GYF"/>
    <property type="match status" value="1"/>
</dbReference>
<feature type="compositionally biased region" description="Polar residues" evidence="1">
    <location>
        <begin position="741"/>
        <end position="751"/>
    </location>
</feature>
<dbReference type="Gene3D" id="3.30.1490.40">
    <property type="match status" value="1"/>
</dbReference>
<feature type="region of interest" description="Disordered" evidence="1">
    <location>
        <begin position="1211"/>
        <end position="1370"/>
    </location>
</feature>
<gene>
    <name evidence="3" type="ORF">M6B38_370990</name>
</gene>
<keyword evidence="4" id="KW-1185">Reference proteome</keyword>
<feature type="region of interest" description="Disordered" evidence="1">
    <location>
        <begin position="183"/>
        <end position="237"/>
    </location>
</feature>
<dbReference type="EMBL" id="JANAVB010020491">
    <property type="protein sequence ID" value="KAJ6827050.1"/>
    <property type="molecule type" value="Genomic_DNA"/>
</dbReference>
<evidence type="ECO:0000313" key="4">
    <source>
        <dbReference type="Proteomes" id="UP001140949"/>
    </source>
</evidence>
<feature type="region of interest" description="Disordered" evidence="1">
    <location>
        <begin position="965"/>
        <end position="989"/>
    </location>
</feature>
<feature type="compositionally biased region" description="Basic and acidic residues" evidence="1">
    <location>
        <begin position="213"/>
        <end position="235"/>
    </location>
</feature>
<feature type="compositionally biased region" description="Low complexity" evidence="1">
    <location>
        <begin position="1251"/>
        <end position="1260"/>
    </location>
</feature>
<feature type="compositionally biased region" description="Polar residues" evidence="1">
    <location>
        <begin position="60"/>
        <end position="82"/>
    </location>
</feature>
<proteinExistence type="predicted"/>
<feature type="compositionally biased region" description="Polar residues" evidence="1">
    <location>
        <begin position="1223"/>
        <end position="1232"/>
    </location>
</feature>
<organism evidence="3 4">
    <name type="scientific">Iris pallida</name>
    <name type="common">Sweet iris</name>
    <dbReference type="NCBI Taxonomy" id="29817"/>
    <lineage>
        <taxon>Eukaryota</taxon>
        <taxon>Viridiplantae</taxon>
        <taxon>Streptophyta</taxon>
        <taxon>Embryophyta</taxon>
        <taxon>Tracheophyta</taxon>
        <taxon>Spermatophyta</taxon>
        <taxon>Magnoliopsida</taxon>
        <taxon>Liliopsida</taxon>
        <taxon>Asparagales</taxon>
        <taxon>Iridaceae</taxon>
        <taxon>Iridoideae</taxon>
        <taxon>Irideae</taxon>
        <taxon>Iris</taxon>
    </lineage>
</organism>
<feature type="domain" description="GYF" evidence="2">
    <location>
        <begin position="247"/>
        <end position="298"/>
    </location>
</feature>
<comment type="caution">
    <text evidence="3">The sequence shown here is derived from an EMBL/GenBank/DDBJ whole genome shotgun (WGS) entry which is preliminary data.</text>
</comment>
<feature type="compositionally biased region" description="Polar residues" evidence="1">
    <location>
        <begin position="113"/>
        <end position="127"/>
    </location>
</feature>
<protein>
    <recommendedName>
        <fullName evidence="2">GYF domain-containing protein</fullName>
    </recommendedName>
</protein>
<feature type="compositionally biased region" description="Polar residues" evidence="1">
    <location>
        <begin position="973"/>
        <end position="983"/>
    </location>
</feature>
<feature type="region of interest" description="Disordered" evidence="1">
    <location>
        <begin position="852"/>
        <end position="874"/>
    </location>
</feature>
<evidence type="ECO:0000313" key="3">
    <source>
        <dbReference type="EMBL" id="KAJ6827050.1"/>
    </source>
</evidence>
<feature type="region of interest" description="Disordered" evidence="1">
    <location>
        <begin position="708"/>
        <end position="759"/>
    </location>
</feature>
<feature type="compositionally biased region" description="Basic and acidic residues" evidence="1">
    <location>
        <begin position="86"/>
        <end position="107"/>
    </location>
</feature>
<dbReference type="InterPro" id="IPR003169">
    <property type="entry name" value="GYF"/>
</dbReference>
<dbReference type="PANTHER" id="PTHR47471">
    <property type="entry name" value="GYF DOMAIN-CONTAINING PROTEIN"/>
    <property type="match status" value="1"/>
</dbReference>
<dbReference type="PROSITE" id="PS50829">
    <property type="entry name" value="GYF"/>
    <property type="match status" value="1"/>
</dbReference>
<feature type="region of interest" description="Disordered" evidence="1">
    <location>
        <begin position="56"/>
        <end position="157"/>
    </location>
</feature>
<feature type="region of interest" description="Disordered" evidence="1">
    <location>
        <begin position="1020"/>
        <end position="1052"/>
    </location>
</feature>
<dbReference type="Proteomes" id="UP001140949">
    <property type="component" value="Unassembled WGS sequence"/>
</dbReference>
<name>A0AAX6GEB4_IRIPA</name>
<reference evidence="3" key="1">
    <citation type="journal article" date="2023" name="GigaByte">
        <title>Genome assembly of the bearded iris, Iris pallida Lam.</title>
        <authorList>
            <person name="Bruccoleri R.E."/>
            <person name="Oakeley E.J."/>
            <person name="Faust A.M.E."/>
            <person name="Altorfer M."/>
            <person name="Dessus-Babus S."/>
            <person name="Burckhardt D."/>
            <person name="Oertli M."/>
            <person name="Naumann U."/>
            <person name="Petersen F."/>
            <person name="Wong J."/>
        </authorList>
    </citation>
    <scope>NUCLEOTIDE SEQUENCE</scope>
    <source>
        <strain evidence="3">GSM-AAB239-AS_SAM_17_03QT</strain>
    </source>
</reference>
<evidence type="ECO:0000259" key="2">
    <source>
        <dbReference type="PROSITE" id="PS50829"/>
    </source>
</evidence>
<dbReference type="Pfam" id="PF02213">
    <property type="entry name" value="GYF"/>
    <property type="match status" value="1"/>
</dbReference>